<evidence type="ECO:0000259" key="5">
    <source>
        <dbReference type="PROSITE" id="PS50977"/>
    </source>
</evidence>
<gene>
    <name evidence="6" type="ORF">GCM10009754_29940</name>
</gene>
<dbReference type="SUPFAM" id="SSF48498">
    <property type="entry name" value="Tetracyclin repressor-like, C-terminal domain"/>
    <property type="match status" value="1"/>
</dbReference>
<dbReference type="PANTHER" id="PTHR47506:SF3">
    <property type="entry name" value="HTH-TYPE TRANSCRIPTIONAL REGULATOR LMRA"/>
    <property type="match status" value="1"/>
</dbReference>
<dbReference type="Proteomes" id="UP001501116">
    <property type="component" value="Unassembled WGS sequence"/>
</dbReference>
<comment type="caution">
    <text evidence="6">The sequence shown here is derived from an EMBL/GenBank/DDBJ whole genome shotgun (WGS) entry which is preliminary data.</text>
</comment>
<dbReference type="EMBL" id="BAAANN010000010">
    <property type="protein sequence ID" value="GAA1957766.1"/>
    <property type="molecule type" value="Genomic_DNA"/>
</dbReference>
<evidence type="ECO:0000256" key="3">
    <source>
        <dbReference type="ARBA" id="ARBA00023163"/>
    </source>
</evidence>
<feature type="domain" description="HTH tetR-type" evidence="5">
    <location>
        <begin position="9"/>
        <end position="69"/>
    </location>
</feature>
<evidence type="ECO:0000313" key="7">
    <source>
        <dbReference type="Proteomes" id="UP001501116"/>
    </source>
</evidence>
<name>A0ABN2QTL2_9PSEU</name>
<accession>A0ABN2QTL2</accession>
<dbReference type="Pfam" id="PF00440">
    <property type="entry name" value="TetR_N"/>
    <property type="match status" value="1"/>
</dbReference>
<dbReference type="InterPro" id="IPR036271">
    <property type="entry name" value="Tet_transcr_reg_TetR-rel_C_sf"/>
</dbReference>
<keyword evidence="7" id="KW-1185">Reference proteome</keyword>
<evidence type="ECO:0000256" key="2">
    <source>
        <dbReference type="ARBA" id="ARBA00023125"/>
    </source>
</evidence>
<evidence type="ECO:0000256" key="1">
    <source>
        <dbReference type="ARBA" id="ARBA00023015"/>
    </source>
</evidence>
<keyword evidence="2 4" id="KW-0238">DNA-binding</keyword>
<reference evidence="6 7" key="1">
    <citation type="journal article" date="2019" name="Int. J. Syst. Evol. Microbiol.">
        <title>The Global Catalogue of Microorganisms (GCM) 10K type strain sequencing project: providing services to taxonomists for standard genome sequencing and annotation.</title>
        <authorList>
            <consortium name="The Broad Institute Genomics Platform"/>
            <consortium name="The Broad Institute Genome Sequencing Center for Infectious Disease"/>
            <person name="Wu L."/>
            <person name="Ma J."/>
        </authorList>
    </citation>
    <scope>NUCLEOTIDE SEQUENCE [LARGE SCALE GENOMIC DNA]</scope>
    <source>
        <strain evidence="6 7">JCM 14545</strain>
    </source>
</reference>
<feature type="DNA-binding region" description="H-T-H motif" evidence="4">
    <location>
        <begin position="32"/>
        <end position="51"/>
    </location>
</feature>
<evidence type="ECO:0000256" key="4">
    <source>
        <dbReference type="PROSITE-ProRule" id="PRU00335"/>
    </source>
</evidence>
<keyword evidence="3" id="KW-0804">Transcription</keyword>
<dbReference type="RefSeq" id="WP_344418002.1">
    <property type="nucleotide sequence ID" value="NZ_BAAANN010000010.1"/>
</dbReference>
<dbReference type="PANTHER" id="PTHR47506">
    <property type="entry name" value="TRANSCRIPTIONAL REGULATORY PROTEIN"/>
    <property type="match status" value="1"/>
</dbReference>
<dbReference type="SUPFAM" id="SSF46689">
    <property type="entry name" value="Homeodomain-like"/>
    <property type="match status" value="1"/>
</dbReference>
<organism evidence="6 7">
    <name type="scientific">Amycolatopsis minnesotensis</name>
    <dbReference type="NCBI Taxonomy" id="337894"/>
    <lineage>
        <taxon>Bacteria</taxon>
        <taxon>Bacillati</taxon>
        <taxon>Actinomycetota</taxon>
        <taxon>Actinomycetes</taxon>
        <taxon>Pseudonocardiales</taxon>
        <taxon>Pseudonocardiaceae</taxon>
        <taxon>Amycolatopsis</taxon>
    </lineage>
</organism>
<evidence type="ECO:0000313" key="6">
    <source>
        <dbReference type="EMBL" id="GAA1957766.1"/>
    </source>
</evidence>
<sequence>MASGQAGGQDTRTRVLEAAGQLFRRQGYTGTGLKQIAAESRAPFGSIYHFFPGGKEQLADDVIRVSGPEYGQLVLSLLNGVPDPLEALDSAFRMAAERLAATDYADACPIATIALEVASTNETLRTATADVFAGWIAGATAWFGRFVPDEERAKTLAYAMISMLEGAFVLARAARSGEPLLAAGRSIADLARAAMNEG</sequence>
<dbReference type="InterPro" id="IPR054156">
    <property type="entry name" value="YxaF_TetR_C"/>
</dbReference>
<dbReference type="InterPro" id="IPR001647">
    <property type="entry name" value="HTH_TetR"/>
</dbReference>
<dbReference type="Pfam" id="PF21993">
    <property type="entry name" value="TetR_C_13_2"/>
    <property type="match status" value="1"/>
</dbReference>
<proteinExistence type="predicted"/>
<keyword evidence="1" id="KW-0805">Transcription regulation</keyword>
<dbReference type="Gene3D" id="1.10.357.10">
    <property type="entry name" value="Tetracycline Repressor, domain 2"/>
    <property type="match status" value="1"/>
</dbReference>
<protein>
    <submittedName>
        <fullName evidence="6">TetR/AcrR family transcriptional regulator</fullName>
    </submittedName>
</protein>
<dbReference type="PROSITE" id="PS50977">
    <property type="entry name" value="HTH_TETR_2"/>
    <property type="match status" value="1"/>
</dbReference>
<dbReference type="InterPro" id="IPR009057">
    <property type="entry name" value="Homeodomain-like_sf"/>
</dbReference>